<protein>
    <submittedName>
        <fullName evidence="3">Uncharacterized protein DUF2637</fullName>
    </submittedName>
</protein>
<dbReference type="RefSeq" id="WP_141966589.1">
    <property type="nucleotide sequence ID" value="NZ_VFPO01000001.1"/>
</dbReference>
<dbReference type="InterPro" id="IPR021235">
    <property type="entry name" value="DUF2637"/>
</dbReference>
<dbReference type="Proteomes" id="UP000316706">
    <property type="component" value="Unassembled WGS sequence"/>
</dbReference>
<reference evidence="3 4" key="1">
    <citation type="submission" date="2019-06" db="EMBL/GenBank/DDBJ databases">
        <title>Sequencing the genomes of 1000 actinobacteria strains.</title>
        <authorList>
            <person name="Klenk H.-P."/>
        </authorList>
    </citation>
    <scope>NUCLEOTIDE SEQUENCE [LARGE SCALE GENOMIC DNA]</scope>
    <source>
        <strain evidence="3 4">DSM 45043</strain>
    </source>
</reference>
<name>A0A543IAK4_9ACTN</name>
<evidence type="ECO:0000256" key="1">
    <source>
        <dbReference type="SAM" id="MobiDB-lite"/>
    </source>
</evidence>
<dbReference type="AlphaFoldDB" id="A0A543IAK4"/>
<keyword evidence="2" id="KW-1133">Transmembrane helix</keyword>
<feature type="region of interest" description="Disordered" evidence="1">
    <location>
        <begin position="236"/>
        <end position="301"/>
    </location>
</feature>
<evidence type="ECO:0000313" key="3">
    <source>
        <dbReference type="EMBL" id="TQM67626.1"/>
    </source>
</evidence>
<evidence type="ECO:0000313" key="4">
    <source>
        <dbReference type="Proteomes" id="UP000316706"/>
    </source>
</evidence>
<accession>A0A543IAK4</accession>
<dbReference type="Pfam" id="PF10935">
    <property type="entry name" value="DUF2637"/>
    <property type="match status" value="1"/>
</dbReference>
<proteinExistence type="predicted"/>
<feature type="transmembrane region" description="Helical" evidence="2">
    <location>
        <begin position="5"/>
        <end position="24"/>
    </location>
</feature>
<feature type="transmembrane region" description="Helical" evidence="2">
    <location>
        <begin position="74"/>
        <end position="93"/>
    </location>
</feature>
<comment type="caution">
    <text evidence="3">The sequence shown here is derived from an EMBL/GenBank/DDBJ whole genome shotgun (WGS) entry which is preliminary data.</text>
</comment>
<dbReference type="EMBL" id="VFPO01000001">
    <property type="protein sequence ID" value="TQM67626.1"/>
    <property type="molecule type" value="Genomic_DNA"/>
</dbReference>
<feature type="transmembrane region" description="Helical" evidence="2">
    <location>
        <begin position="99"/>
        <end position="120"/>
    </location>
</feature>
<keyword evidence="2" id="KW-0812">Transmembrane</keyword>
<feature type="compositionally biased region" description="Low complexity" evidence="1">
    <location>
        <begin position="292"/>
        <end position="301"/>
    </location>
</feature>
<feature type="transmembrane region" description="Helical" evidence="2">
    <location>
        <begin position="44"/>
        <end position="62"/>
    </location>
</feature>
<keyword evidence="4" id="KW-1185">Reference proteome</keyword>
<gene>
    <name evidence="3" type="ORF">FHX41_1244</name>
</gene>
<keyword evidence="2" id="KW-0472">Membrane</keyword>
<sequence length="301" mass="30823">MSDRLIRAGAALVVVTLGAIAAVISYRHAYTLAVQHGETGTTAALVPVTADGLLLVAGLVMLDAARRGVPAPALARLALALGIVATIAANLAHGVAHGVVGALVAAWPAVTLILTVELLMGMIRRAQAAPVSAMADIEPFDEPERWSGGPVGMEWRETLPAVESAPEVVETARESAPEVVATAITETGDLAPVVATARERFAETLATGGLPSVRALRRELRIGHPRAVRVRAALEAETARESALATAGSGRDRRSRRRAGGARGRPAAAAGRADRGPAGAGRGARPRRRADGGPAPARATA</sequence>
<evidence type="ECO:0000256" key="2">
    <source>
        <dbReference type="SAM" id="Phobius"/>
    </source>
</evidence>
<organism evidence="3 4">
    <name type="scientific">Actinomadura hallensis</name>
    <dbReference type="NCBI Taxonomy" id="337895"/>
    <lineage>
        <taxon>Bacteria</taxon>
        <taxon>Bacillati</taxon>
        <taxon>Actinomycetota</taxon>
        <taxon>Actinomycetes</taxon>
        <taxon>Streptosporangiales</taxon>
        <taxon>Thermomonosporaceae</taxon>
        <taxon>Actinomadura</taxon>
    </lineage>
</organism>
<dbReference type="OrthoDB" id="3476878at2"/>